<dbReference type="AlphaFoldDB" id="A0A1G7MEU5"/>
<dbReference type="Proteomes" id="UP000183812">
    <property type="component" value="Unassembled WGS sequence"/>
</dbReference>
<accession>A0A1G7MEU5</accession>
<sequence>MRAKALSRLAVGLSLVGLTSGCFLVVPVPLGTAVPPSATAPSVPDSCGAARLKDLIGQPKSALDGRDLAAATRIIHPGQPVTLDYSAERLNILIDRKGRISSLNCG</sequence>
<reference evidence="1 2" key="1">
    <citation type="submission" date="2016-10" db="EMBL/GenBank/DDBJ databases">
        <authorList>
            <person name="de Groot N.N."/>
        </authorList>
    </citation>
    <scope>NUCLEOTIDE SEQUENCE [LARGE SCALE GENOMIC DNA]</scope>
    <source>
        <strain evidence="2">DSM 938 / 37b4</strain>
    </source>
</reference>
<proteinExistence type="predicted"/>
<dbReference type="RefSeq" id="WP_081348901.1">
    <property type="nucleotide sequence ID" value="NZ_CP119563.1"/>
</dbReference>
<dbReference type="PROSITE" id="PS51257">
    <property type="entry name" value="PROKAR_LIPOPROTEIN"/>
    <property type="match status" value="1"/>
</dbReference>
<dbReference type="Gene3D" id="3.30.10.10">
    <property type="entry name" value="Trypsin Inhibitor V, subunit A"/>
    <property type="match status" value="1"/>
</dbReference>
<gene>
    <name evidence="1" type="ORF">SAMN04244550_02525</name>
</gene>
<dbReference type="OrthoDB" id="8724542at2"/>
<evidence type="ECO:0000313" key="2">
    <source>
        <dbReference type="Proteomes" id="UP000183812"/>
    </source>
</evidence>
<organism evidence="1 2">
    <name type="scientific">Rhodobacter capsulatus</name>
    <name type="common">Rhodopseudomonas capsulata</name>
    <dbReference type="NCBI Taxonomy" id="1061"/>
    <lineage>
        <taxon>Bacteria</taxon>
        <taxon>Pseudomonadati</taxon>
        <taxon>Pseudomonadota</taxon>
        <taxon>Alphaproteobacteria</taxon>
        <taxon>Rhodobacterales</taxon>
        <taxon>Rhodobacter group</taxon>
        <taxon>Rhodobacter</taxon>
    </lineage>
</organism>
<dbReference type="EMBL" id="FNAY01000013">
    <property type="protein sequence ID" value="SDF60338.1"/>
    <property type="molecule type" value="Genomic_DNA"/>
</dbReference>
<dbReference type="Pfam" id="PF11720">
    <property type="entry name" value="Inhibitor_I78"/>
    <property type="match status" value="1"/>
</dbReference>
<evidence type="ECO:0000313" key="1">
    <source>
        <dbReference type="EMBL" id="SDF60338.1"/>
    </source>
</evidence>
<protein>
    <submittedName>
        <fullName evidence="1">Peptidase inhibitor I78 family protein</fullName>
    </submittedName>
</protein>
<name>A0A1G7MEU5_RHOCA</name>
<dbReference type="InterPro" id="IPR021719">
    <property type="entry name" value="Prot_inh_I78"/>
</dbReference>